<name>V4AQ87_LOTGI</name>
<sequence length="102" mass="11504">MGQASSLAQKLSRPVSWLTGAGASSKNSGCEQNSSPLNGNEMSMYQSVTPFVFKRSSSMFFDEDGDIAHEFYEEVTKGRRSKMKRIHKHLIPVIRQKKFMIT</sequence>
<dbReference type="GeneID" id="20237742"/>
<dbReference type="GO" id="GO:0005739">
    <property type="term" value="C:mitochondrion"/>
    <property type="evidence" value="ECO:0007669"/>
    <property type="project" value="TreeGrafter"/>
</dbReference>
<reference evidence="2 3" key="1">
    <citation type="journal article" date="2013" name="Nature">
        <title>Insights into bilaterian evolution from three spiralian genomes.</title>
        <authorList>
            <person name="Simakov O."/>
            <person name="Marletaz F."/>
            <person name="Cho S.J."/>
            <person name="Edsinger-Gonzales E."/>
            <person name="Havlak P."/>
            <person name="Hellsten U."/>
            <person name="Kuo D.H."/>
            <person name="Larsson T."/>
            <person name="Lv J."/>
            <person name="Arendt D."/>
            <person name="Savage R."/>
            <person name="Osoegawa K."/>
            <person name="de Jong P."/>
            <person name="Grimwood J."/>
            <person name="Chapman J.A."/>
            <person name="Shapiro H."/>
            <person name="Aerts A."/>
            <person name="Otillar R.P."/>
            <person name="Terry A.Y."/>
            <person name="Boore J.L."/>
            <person name="Grigoriev I.V."/>
            <person name="Lindberg D.R."/>
            <person name="Seaver E.C."/>
            <person name="Weisblat D.A."/>
            <person name="Putnam N.H."/>
            <person name="Rokhsar D.S."/>
        </authorList>
    </citation>
    <scope>NUCLEOTIDE SEQUENCE [LARGE SCALE GENOMIC DNA]</scope>
</reference>
<dbReference type="KEGG" id="lgi:LOTGIDRAFT_158449"/>
<evidence type="ECO:0000256" key="1">
    <source>
        <dbReference type="SAM" id="MobiDB-lite"/>
    </source>
</evidence>
<dbReference type="AlphaFoldDB" id="V4AQ87"/>
<dbReference type="RefSeq" id="XP_009049853.1">
    <property type="nucleotide sequence ID" value="XM_009051605.1"/>
</dbReference>
<organism evidence="2 3">
    <name type="scientific">Lottia gigantea</name>
    <name type="common">Giant owl limpet</name>
    <dbReference type="NCBI Taxonomy" id="225164"/>
    <lineage>
        <taxon>Eukaryota</taxon>
        <taxon>Metazoa</taxon>
        <taxon>Spiralia</taxon>
        <taxon>Lophotrochozoa</taxon>
        <taxon>Mollusca</taxon>
        <taxon>Gastropoda</taxon>
        <taxon>Patellogastropoda</taxon>
        <taxon>Lottioidea</taxon>
        <taxon>Lottiidae</taxon>
        <taxon>Lottia</taxon>
    </lineage>
</organism>
<dbReference type="EMBL" id="KB201037">
    <property type="protein sequence ID" value="ESO99362.1"/>
    <property type="molecule type" value="Genomic_DNA"/>
</dbReference>
<protein>
    <recommendedName>
        <fullName evidence="4">Tumor suppressor candidate 2</fullName>
    </recommendedName>
</protein>
<evidence type="ECO:0000313" key="3">
    <source>
        <dbReference type="Proteomes" id="UP000030746"/>
    </source>
</evidence>
<dbReference type="Proteomes" id="UP000030746">
    <property type="component" value="Unassembled WGS sequence"/>
</dbReference>
<dbReference type="InterPro" id="IPR029393">
    <property type="entry name" value="FUS1"/>
</dbReference>
<feature type="region of interest" description="Disordered" evidence="1">
    <location>
        <begin position="19"/>
        <end position="41"/>
    </location>
</feature>
<feature type="compositionally biased region" description="Polar residues" evidence="1">
    <location>
        <begin position="22"/>
        <end position="41"/>
    </location>
</feature>
<dbReference type="PANTHER" id="PTHR15453">
    <property type="entry name" value="TUMOR SUPPRESSOR CANDIDATE 2"/>
    <property type="match status" value="1"/>
</dbReference>
<gene>
    <name evidence="2" type="ORF">LOTGIDRAFT_158449</name>
</gene>
<dbReference type="CTD" id="20237742"/>
<dbReference type="OMA" id="AHEFYCE"/>
<dbReference type="GO" id="GO:0051881">
    <property type="term" value="P:regulation of mitochondrial membrane potential"/>
    <property type="evidence" value="ECO:0007669"/>
    <property type="project" value="TreeGrafter"/>
</dbReference>
<accession>V4AQ87</accession>
<evidence type="ECO:0000313" key="2">
    <source>
        <dbReference type="EMBL" id="ESO99362.1"/>
    </source>
</evidence>
<proteinExistence type="predicted"/>
<dbReference type="Pfam" id="PF15000">
    <property type="entry name" value="TUSC2"/>
    <property type="match status" value="1"/>
</dbReference>
<dbReference type="HOGENOM" id="CLU_152285_0_0_1"/>
<evidence type="ECO:0008006" key="4">
    <source>
        <dbReference type="Google" id="ProtNLM"/>
    </source>
</evidence>
<keyword evidence="3" id="KW-1185">Reference proteome</keyword>
<dbReference type="PANTHER" id="PTHR15453:SF8">
    <property type="entry name" value="TUMOR SUPPRESSOR CANDIDATE 2"/>
    <property type="match status" value="1"/>
</dbReference>
<dbReference type="OrthoDB" id="9025707at2759"/>